<proteinExistence type="predicted"/>
<comment type="caution">
    <text evidence="1">The sequence shown here is derived from an EMBL/GenBank/DDBJ whole genome shotgun (WGS) entry which is preliminary data.</text>
</comment>
<dbReference type="EMBL" id="BARV01044404">
    <property type="protein sequence ID" value="GAI71380.1"/>
    <property type="molecule type" value="Genomic_DNA"/>
</dbReference>
<feature type="non-terminal residue" evidence="1">
    <location>
        <position position="1"/>
    </location>
</feature>
<protein>
    <submittedName>
        <fullName evidence="1">Uncharacterized protein</fullName>
    </submittedName>
</protein>
<gene>
    <name evidence="1" type="ORF">S06H3_65737</name>
</gene>
<reference evidence="1" key="1">
    <citation type="journal article" date="2014" name="Front. Microbiol.">
        <title>High frequency of phylogenetically diverse reductive dehalogenase-homologous genes in deep subseafloor sedimentary metagenomes.</title>
        <authorList>
            <person name="Kawai M."/>
            <person name="Futagami T."/>
            <person name="Toyoda A."/>
            <person name="Takaki Y."/>
            <person name="Nishi S."/>
            <person name="Hori S."/>
            <person name="Arai W."/>
            <person name="Tsubouchi T."/>
            <person name="Morono Y."/>
            <person name="Uchiyama I."/>
            <person name="Ito T."/>
            <person name="Fujiyama A."/>
            <person name="Inagaki F."/>
            <person name="Takami H."/>
        </authorList>
    </citation>
    <scope>NUCLEOTIDE SEQUENCE</scope>
    <source>
        <strain evidence="1">Expedition CK06-06</strain>
    </source>
</reference>
<name>X1S7E7_9ZZZZ</name>
<sequence>EGAAVTPTLEINMLGQESSIEIGADGTVFEPLTIADRSGNFIIYIDSGTKVIGASNVALSRMELRITDESMGSGGGGGGGGTGAI</sequence>
<feature type="non-terminal residue" evidence="1">
    <location>
        <position position="85"/>
    </location>
</feature>
<evidence type="ECO:0000313" key="1">
    <source>
        <dbReference type="EMBL" id="GAI71380.1"/>
    </source>
</evidence>
<organism evidence="1">
    <name type="scientific">marine sediment metagenome</name>
    <dbReference type="NCBI Taxonomy" id="412755"/>
    <lineage>
        <taxon>unclassified sequences</taxon>
        <taxon>metagenomes</taxon>
        <taxon>ecological metagenomes</taxon>
    </lineage>
</organism>
<dbReference type="AlphaFoldDB" id="X1S7E7"/>
<accession>X1S7E7</accession>